<name>A0ABQ0LUK9_MYCCL</name>
<evidence type="ECO:0000313" key="2">
    <source>
        <dbReference type="Proteomes" id="UP000815677"/>
    </source>
</evidence>
<evidence type="ECO:0000313" key="1">
    <source>
        <dbReference type="EMBL" id="GAT54745.1"/>
    </source>
</evidence>
<proteinExistence type="predicted"/>
<sequence length="142" mass="16321">MSTMSTPSESIPSNRITVSSAFVATSAATTTDPTYPSLLQLQTQRLESDLFFLERDQRLLRSQLAAVTEERDQLLQDYLYHDRTMVDLKYQHDKSLRVSERLHKENAVRVTLLDLLGYRAFSSICVVPTVFWSRAIAVHRTR</sequence>
<organism evidence="1 2">
    <name type="scientific">Mycena chlorophos</name>
    <name type="common">Agaric fungus</name>
    <name type="synonym">Agaricus chlorophos</name>
    <dbReference type="NCBI Taxonomy" id="658473"/>
    <lineage>
        <taxon>Eukaryota</taxon>
        <taxon>Fungi</taxon>
        <taxon>Dikarya</taxon>
        <taxon>Basidiomycota</taxon>
        <taxon>Agaricomycotina</taxon>
        <taxon>Agaricomycetes</taxon>
        <taxon>Agaricomycetidae</taxon>
        <taxon>Agaricales</taxon>
        <taxon>Marasmiineae</taxon>
        <taxon>Mycenaceae</taxon>
        <taxon>Mycena</taxon>
    </lineage>
</organism>
<dbReference type="Proteomes" id="UP000815677">
    <property type="component" value="Unassembled WGS sequence"/>
</dbReference>
<keyword evidence="2" id="KW-1185">Reference proteome</keyword>
<reference evidence="1" key="1">
    <citation type="submission" date="2014-09" db="EMBL/GenBank/DDBJ databases">
        <title>Genome sequence of the luminous mushroom Mycena chlorophos for searching fungal bioluminescence genes.</title>
        <authorList>
            <person name="Tanaka Y."/>
            <person name="Kasuga D."/>
            <person name="Oba Y."/>
            <person name="Hase S."/>
            <person name="Sato K."/>
            <person name="Oba Y."/>
            <person name="Sakakibara Y."/>
        </authorList>
    </citation>
    <scope>NUCLEOTIDE SEQUENCE</scope>
</reference>
<dbReference type="EMBL" id="DF848761">
    <property type="protein sequence ID" value="GAT54745.1"/>
    <property type="molecule type" value="Genomic_DNA"/>
</dbReference>
<protein>
    <submittedName>
        <fullName evidence="1">Uncharacterized protein</fullName>
    </submittedName>
</protein>
<accession>A0ABQ0LUK9</accession>
<gene>
    <name evidence="1" type="ORF">MCHLO_11574</name>
</gene>